<evidence type="ECO:0000313" key="2">
    <source>
        <dbReference type="Proteomes" id="UP000238348"/>
    </source>
</evidence>
<protein>
    <submittedName>
        <fullName evidence="1">Uncharacterized protein</fullName>
    </submittedName>
</protein>
<reference evidence="1 2" key="1">
    <citation type="submission" date="2015-09" db="EMBL/GenBank/DDBJ databases">
        <title>Sorangium comparison.</title>
        <authorList>
            <person name="Zaburannyi N."/>
            <person name="Bunk B."/>
            <person name="Overmann J."/>
            <person name="Mueller R."/>
        </authorList>
    </citation>
    <scope>NUCLEOTIDE SEQUENCE [LARGE SCALE GENOMIC DNA]</scope>
    <source>
        <strain evidence="1 2">So ce26</strain>
    </source>
</reference>
<dbReference type="Proteomes" id="UP000238348">
    <property type="component" value="Chromosome"/>
</dbReference>
<proteinExistence type="predicted"/>
<organism evidence="1 2">
    <name type="scientific">Sorangium cellulosum</name>
    <name type="common">Polyangium cellulosum</name>
    <dbReference type="NCBI Taxonomy" id="56"/>
    <lineage>
        <taxon>Bacteria</taxon>
        <taxon>Pseudomonadati</taxon>
        <taxon>Myxococcota</taxon>
        <taxon>Polyangia</taxon>
        <taxon>Polyangiales</taxon>
        <taxon>Polyangiaceae</taxon>
        <taxon>Sorangium</taxon>
    </lineage>
</organism>
<accession>A0A2L0EUJ0</accession>
<sequence>MRLTGIFDGARFELETLFKGAAPVGTRLTLRLDPPIAGATDPRKAAEQRMAAAILEQVARLGGFGTARRIALAPGAIAVAPAAAREVLRPMLALARELRGERRGGPYR</sequence>
<gene>
    <name evidence="1" type="ORF">SOCE26_044040</name>
</gene>
<dbReference type="EMBL" id="CP012673">
    <property type="protein sequence ID" value="AUX42964.1"/>
    <property type="molecule type" value="Genomic_DNA"/>
</dbReference>
<evidence type="ECO:0000313" key="1">
    <source>
        <dbReference type="EMBL" id="AUX42964.1"/>
    </source>
</evidence>
<dbReference type="AlphaFoldDB" id="A0A2L0EUJ0"/>
<name>A0A2L0EUJ0_SORCE</name>